<keyword evidence="3" id="KW-0472">Membrane</keyword>
<evidence type="ECO:0000256" key="3">
    <source>
        <dbReference type="SAM" id="Phobius"/>
    </source>
</evidence>
<protein>
    <recommendedName>
        <fullName evidence="6">Zinc ribbon domain-containing protein</fullName>
    </recommendedName>
</protein>
<reference evidence="4 5" key="1">
    <citation type="submission" date="2014-12" db="EMBL/GenBank/DDBJ databases">
        <title>Isolation of bacteria from lake water.</title>
        <authorList>
            <person name="Sheng K.-Y."/>
            <person name="Chin P.-S."/>
            <person name="Chan K.-G."/>
            <person name="Tan G.S."/>
        </authorList>
    </citation>
    <scope>NUCLEOTIDE SEQUENCE [LARGE SCALE GENOMIC DNA]</scope>
    <source>
        <strain evidence="4 5">KY4</strain>
    </source>
</reference>
<dbReference type="OrthoDB" id="8811099at2"/>
<evidence type="ECO:0000256" key="2">
    <source>
        <dbReference type="SAM" id="MobiDB-lite"/>
    </source>
</evidence>
<feature type="transmembrane region" description="Helical" evidence="3">
    <location>
        <begin position="135"/>
        <end position="159"/>
    </location>
</feature>
<name>A0A0D7K9S5_9BURK</name>
<comment type="caution">
    <text evidence="4">The sequence shown here is derived from an EMBL/GenBank/DDBJ whole genome shotgun (WGS) entry which is preliminary data.</text>
</comment>
<proteinExistence type="predicted"/>
<keyword evidence="3" id="KW-0812">Transmembrane</keyword>
<dbReference type="EMBL" id="JXYQ01000021">
    <property type="protein sequence ID" value="KJA11070.1"/>
    <property type="molecule type" value="Genomic_DNA"/>
</dbReference>
<gene>
    <name evidence="4" type="ORF">RP29_07760</name>
</gene>
<keyword evidence="5" id="KW-1185">Reference proteome</keyword>
<evidence type="ECO:0000256" key="1">
    <source>
        <dbReference type="SAM" id="Coils"/>
    </source>
</evidence>
<dbReference type="STRING" id="80878.RP29_07760"/>
<keyword evidence="1" id="KW-0175">Coiled coil</keyword>
<dbReference type="Proteomes" id="UP000032566">
    <property type="component" value="Unassembled WGS sequence"/>
</dbReference>
<evidence type="ECO:0000313" key="5">
    <source>
        <dbReference type="Proteomes" id="UP000032566"/>
    </source>
</evidence>
<feature type="transmembrane region" description="Helical" evidence="3">
    <location>
        <begin position="21"/>
        <end position="44"/>
    </location>
</feature>
<dbReference type="AlphaFoldDB" id="A0A0D7K9S5"/>
<feature type="transmembrane region" description="Helical" evidence="3">
    <location>
        <begin position="86"/>
        <end position="104"/>
    </location>
</feature>
<dbReference type="PATRIC" id="fig|80878.5.peg.1063"/>
<sequence>MSQPLVRADNPYSIFRLPEALTCWPAVSVMAASFLVAALVFALGGALARVWMGFTVLLALVAIVVGLAGISGAGACLSDLARKRPYRGLVGYFIAGLLCLPKLLGAGLLMMLAALALFLALAVVFFICKIPVLGPLLLVVVVPVAVLAMAALMLALYVASSIVGPALWDGERVMHSLSITWHITRKYPFAAIGKIVGGMLLSAIFASMLFGLIISASFTVGGLFAAVVGMGGDFGGGMGYGMRYGMGGGFNPLAIMMGGASGHVMGAGVGFSLVFALASAFVFLLPLMVGVLTWCEFSEKVDLDSIRQAADEKLQDMNNKMADLKEKAQVQAAAAAAAATAATQKTHAASPAAEQPSEATPAAPVAPTTAVAAANSAPAAPAAPAAAPACPQCHGTVQAGDRFCEHCGHKLV</sequence>
<feature type="transmembrane region" description="Helical" evidence="3">
    <location>
        <begin position="273"/>
        <end position="295"/>
    </location>
</feature>
<feature type="region of interest" description="Disordered" evidence="2">
    <location>
        <begin position="345"/>
        <end position="366"/>
    </location>
</feature>
<evidence type="ECO:0000313" key="4">
    <source>
        <dbReference type="EMBL" id="KJA11070.1"/>
    </source>
</evidence>
<evidence type="ECO:0008006" key="6">
    <source>
        <dbReference type="Google" id="ProtNLM"/>
    </source>
</evidence>
<feature type="transmembrane region" description="Helical" evidence="3">
    <location>
        <begin position="195"/>
        <end position="228"/>
    </location>
</feature>
<dbReference type="RefSeq" id="WP_044397129.1">
    <property type="nucleotide sequence ID" value="NZ_JXYQ01000021.1"/>
</dbReference>
<feature type="transmembrane region" description="Helical" evidence="3">
    <location>
        <begin position="110"/>
        <end position="128"/>
    </location>
</feature>
<accession>A0A0D7K9S5</accession>
<feature type="coiled-coil region" evidence="1">
    <location>
        <begin position="307"/>
        <end position="334"/>
    </location>
</feature>
<keyword evidence="3" id="KW-1133">Transmembrane helix</keyword>
<feature type="transmembrane region" description="Helical" evidence="3">
    <location>
        <begin position="50"/>
        <end position="74"/>
    </location>
</feature>
<organism evidence="4 5">
    <name type="scientific">Acidovorax temperans</name>
    <dbReference type="NCBI Taxonomy" id="80878"/>
    <lineage>
        <taxon>Bacteria</taxon>
        <taxon>Pseudomonadati</taxon>
        <taxon>Pseudomonadota</taxon>
        <taxon>Betaproteobacteria</taxon>
        <taxon>Burkholderiales</taxon>
        <taxon>Comamonadaceae</taxon>
        <taxon>Acidovorax</taxon>
    </lineage>
</organism>